<feature type="region of interest" description="Disordered" evidence="1">
    <location>
        <begin position="14"/>
        <end position="47"/>
    </location>
</feature>
<accession>A0A7S4FPL2</accession>
<feature type="region of interest" description="Disordered" evidence="1">
    <location>
        <begin position="81"/>
        <end position="101"/>
    </location>
</feature>
<reference evidence="2" key="1">
    <citation type="submission" date="2021-01" db="EMBL/GenBank/DDBJ databases">
        <authorList>
            <person name="Corre E."/>
            <person name="Pelletier E."/>
            <person name="Niang G."/>
            <person name="Scheremetjew M."/>
            <person name="Finn R."/>
            <person name="Kale V."/>
            <person name="Holt S."/>
            <person name="Cochrane G."/>
            <person name="Meng A."/>
            <person name="Brown T."/>
            <person name="Cohen L."/>
        </authorList>
    </citation>
    <scope>NUCLEOTIDE SEQUENCE</scope>
    <source>
        <strain evidence="2">CCMP1594</strain>
    </source>
</reference>
<name>A0A7S4FPL2_9EUGL</name>
<feature type="compositionally biased region" description="Basic and acidic residues" evidence="1">
    <location>
        <begin position="24"/>
        <end position="37"/>
    </location>
</feature>
<organism evidence="2">
    <name type="scientific">Eutreptiella gymnastica</name>
    <dbReference type="NCBI Taxonomy" id="73025"/>
    <lineage>
        <taxon>Eukaryota</taxon>
        <taxon>Discoba</taxon>
        <taxon>Euglenozoa</taxon>
        <taxon>Euglenida</taxon>
        <taxon>Spirocuta</taxon>
        <taxon>Euglenophyceae</taxon>
        <taxon>Eutreptiales</taxon>
        <taxon>Eutreptiaceae</taxon>
        <taxon>Eutreptiella</taxon>
    </lineage>
</organism>
<evidence type="ECO:0000313" key="2">
    <source>
        <dbReference type="EMBL" id="CAE0807757.1"/>
    </source>
</evidence>
<dbReference type="AlphaFoldDB" id="A0A7S4FPL2"/>
<protein>
    <submittedName>
        <fullName evidence="2">Uncharacterized protein</fullName>
    </submittedName>
</protein>
<gene>
    <name evidence="2" type="ORF">EGYM00163_LOCUS18886</name>
</gene>
<dbReference type="EMBL" id="HBJA01053260">
    <property type="protein sequence ID" value="CAE0807757.1"/>
    <property type="molecule type" value="Transcribed_RNA"/>
</dbReference>
<sequence length="120" mass="13378">MQLDLRSWETDWKKTITPSQNHQTRKDKEQMAGRELKAPPTTGIKGPRHAVCTHVHNKMPGAVAVVQRIWHFSYSVGSLHHRTDDTNALRPTKVVKGGPPDMKRFDGHAMAIAADHTGPA</sequence>
<evidence type="ECO:0000256" key="1">
    <source>
        <dbReference type="SAM" id="MobiDB-lite"/>
    </source>
</evidence>
<proteinExistence type="predicted"/>